<gene>
    <name evidence="2" type="ORF">SCLCIDRAFT_1223912</name>
</gene>
<accession>A0A0C3CUK1</accession>
<sequence length="77" mass="8416">MEGPSASRDVNIRIQEKNRFAIVKPSSNYPMLSVCEDRITPLMQNGLTAVTIQDGHGCYQDSDSNGQEQGVEATTSQ</sequence>
<feature type="region of interest" description="Disordered" evidence="1">
    <location>
        <begin position="58"/>
        <end position="77"/>
    </location>
</feature>
<protein>
    <submittedName>
        <fullName evidence="2">Uncharacterized protein</fullName>
    </submittedName>
</protein>
<reference evidence="3" key="2">
    <citation type="submission" date="2015-01" db="EMBL/GenBank/DDBJ databases">
        <title>Evolutionary Origins and Diversification of the Mycorrhizal Mutualists.</title>
        <authorList>
            <consortium name="DOE Joint Genome Institute"/>
            <consortium name="Mycorrhizal Genomics Consortium"/>
            <person name="Kohler A."/>
            <person name="Kuo A."/>
            <person name="Nagy L.G."/>
            <person name="Floudas D."/>
            <person name="Copeland A."/>
            <person name="Barry K.W."/>
            <person name="Cichocki N."/>
            <person name="Veneault-Fourrey C."/>
            <person name="LaButti K."/>
            <person name="Lindquist E.A."/>
            <person name="Lipzen A."/>
            <person name="Lundell T."/>
            <person name="Morin E."/>
            <person name="Murat C."/>
            <person name="Riley R."/>
            <person name="Ohm R."/>
            <person name="Sun H."/>
            <person name="Tunlid A."/>
            <person name="Henrissat B."/>
            <person name="Grigoriev I.V."/>
            <person name="Hibbett D.S."/>
            <person name="Martin F."/>
        </authorList>
    </citation>
    <scope>NUCLEOTIDE SEQUENCE [LARGE SCALE GENOMIC DNA]</scope>
    <source>
        <strain evidence="3">Foug A</strain>
    </source>
</reference>
<proteinExistence type="predicted"/>
<dbReference type="EMBL" id="KN822218">
    <property type="protein sequence ID" value="KIM52230.1"/>
    <property type="molecule type" value="Genomic_DNA"/>
</dbReference>
<dbReference type="InParanoid" id="A0A0C3CUK1"/>
<dbReference type="HOGENOM" id="CLU_2639533_0_0_1"/>
<evidence type="ECO:0000313" key="2">
    <source>
        <dbReference type="EMBL" id="KIM52230.1"/>
    </source>
</evidence>
<evidence type="ECO:0000313" key="3">
    <source>
        <dbReference type="Proteomes" id="UP000053989"/>
    </source>
</evidence>
<organism evidence="2 3">
    <name type="scientific">Scleroderma citrinum Foug A</name>
    <dbReference type="NCBI Taxonomy" id="1036808"/>
    <lineage>
        <taxon>Eukaryota</taxon>
        <taxon>Fungi</taxon>
        <taxon>Dikarya</taxon>
        <taxon>Basidiomycota</taxon>
        <taxon>Agaricomycotina</taxon>
        <taxon>Agaricomycetes</taxon>
        <taxon>Agaricomycetidae</taxon>
        <taxon>Boletales</taxon>
        <taxon>Sclerodermatineae</taxon>
        <taxon>Sclerodermataceae</taxon>
        <taxon>Scleroderma</taxon>
    </lineage>
</organism>
<dbReference type="AlphaFoldDB" id="A0A0C3CUK1"/>
<dbReference type="Proteomes" id="UP000053989">
    <property type="component" value="Unassembled WGS sequence"/>
</dbReference>
<reference evidence="2 3" key="1">
    <citation type="submission" date="2014-04" db="EMBL/GenBank/DDBJ databases">
        <authorList>
            <consortium name="DOE Joint Genome Institute"/>
            <person name="Kuo A."/>
            <person name="Kohler A."/>
            <person name="Nagy L.G."/>
            <person name="Floudas D."/>
            <person name="Copeland A."/>
            <person name="Barry K.W."/>
            <person name="Cichocki N."/>
            <person name="Veneault-Fourrey C."/>
            <person name="LaButti K."/>
            <person name="Lindquist E.A."/>
            <person name="Lipzen A."/>
            <person name="Lundell T."/>
            <person name="Morin E."/>
            <person name="Murat C."/>
            <person name="Sun H."/>
            <person name="Tunlid A."/>
            <person name="Henrissat B."/>
            <person name="Grigoriev I.V."/>
            <person name="Hibbett D.S."/>
            <person name="Martin F."/>
            <person name="Nordberg H.P."/>
            <person name="Cantor M.N."/>
            <person name="Hua S.X."/>
        </authorList>
    </citation>
    <scope>NUCLEOTIDE SEQUENCE [LARGE SCALE GENOMIC DNA]</scope>
    <source>
        <strain evidence="2 3">Foug A</strain>
    </source>
</reference>
<evidence type="ECO:0000256" key="1">
    <source>
        <dbReference type="SAM" id="MobiDB-lite"/>
    </source>
</evidence>
<feature type="compositionally biased region" description="Polar residues" evidence="1">
    <location>
        <begin position="61"/>
        <end position="77"/>
    </location>
</feature>
<name>A0A0C3CUK1_9AGAM</name>
<keyword evidence="3" id="KW-1185">Reference proteome</keyword>